<name>A0A7I7XHE6_9MYCO</name>
<evidence type="ECO:0000313" key="1">
    <source>
        <dbReference type="EMBL" id="BBZ28515.1"/>
    </source>
</evidence>
<evidence type="ECO:0000313" key="2">
    <source>
        <dbReference type="Proteomes" id="UP000466517"/>
    </source>
</evidence>
<dbReference type="RefSeq" id="WP_163738067.1">
    <property type="nucleotide sequence ID" value="NZ_AP022610.1"/>
</dbReference>
<gene>
    <name evidence="1" type="ORF">MMAD_28100</name>
</gene>
<sequence>MRPTLALCPQDVLRDDQDETILGGVEVRKGTVAAFVANAKLLQSVSPTDPDYEMIRQQLRELAPAVRAVGLLEIFSPRSAEIDDIFTEVT</sequence>
<dbReference type="EMBL" id="AP022610">
    <property type="protein sequence ID" value="BBZ28515.1"/>
    <property type="molecule type" value="Genomic_DNA"/>
</dbReference>
<proteinExistence type="predicted"/>
<reference evidence="1 2" key="1">
    <citation type="journal article" date="2019" name="Emerg. Microbes Infect.">
        <title>Comprehensive subspecies identification of 175 nontuberculous mycobacteria species based on 7547 genomic profiles.</title>
        <authorList>
            <person name="Matsumoto Y."/>
            <person name="Kinjo T."/>
            <person name="Motooka D."/>
            <person name="Nabeya D."/>
            <person name="Jung N."/>
            <person name="Uechi K."/>
            <person name="Horii T."/>
            <person name="Iida T."/>
            <person name="Fujita J."/>
            <person name="Nakamura S."/>
        </authorList>
    </citation>
    <scope>NUCLEOTIDE SEQUENCE [LARGE SCALE GENOMIC DNA]</scope>
    <source>
        <strain evidence="1 2">JCM 13574</strain>
    </source>
</reference>
<protein>
    <submittedName>
        <fullName evidence="1">Uncharacterized protein</fullName>
    </submittedName>
</protein>
<dbReference type="Proteomes" id="UP000466517">
    <property type="component" value="Chromosome"/>
</dbReference>
<dbReference type="AlphaFoldDB" id="A0A7I7XHE6"/>
<dbReference type="KEGG" id="mmag:MMAD_28100"/>
<organism evidence="1 2">
    <name type="scientific">Mycolicibacterium madagascariense</name>
    <dbReference type="NCBI Taxonomy" id="212765"/>
    <lineage>
        <taxon>Bacteria</taxon>
        <taxon>Bacillati</taxon>
        <taxon>Actinomycetota</taxon>
        <taxon>Actinomycetes</taxon>
        <taxon>Mycobacteriales</taxon>
        <taxon>Mycobacteriaceae</taxon>
        <taxon>Mycolicibacterium</taxon>
    </lineage>
</organism>
<keyword evidence="2" id="KW-1185">Reference proteome</keyword>
<accession>A0A7I7XHE6</accession>